<comment type="subcellular location">
    <subcellularLocation>
        <location evidence="1">Membrane</location>
        <topology evidence="1">Multi-pass membrane protein</topology>
    </subcellularLocation>
</comment>
<feature type="transmembrane region" description="Helical" evidence="12">
    <location>
        <begin position="99"/>
        <end position="119"/>
    </location>
</feature>
<evidence type="ECO:0000313" key="13">
    <source>
        <dbReference type="EMBL" id="AGH95628.1"/>
    </source>
</evidence>
<dbReference type="eggNOG" id="COG1612">
    <property type="taxonomic scope" value="Bacteria"/>
</dbReference>
<dbReference type="GO" id="GO:0046872">
    <property type="term" value="F:metal ion binding"/>
    <property type="evidence" value="ECO:0007669"/>
    <property type="project" value="UniProtKB-KW"/>
</dbReference>
<keyword evidence="4" id="KW-0479">Metal-binding</keyword>
<keyword evidence="14" id="KW-1185">Reference proteome</keyword>
<dbReference type="InterPro" id="IPR050450">
    <property type="entry name" value="COX15/CtaA_HemeA_synthase"/>
</dbReference>
<evidence type="ECO:0000256" key="7">
    <source>
        <dbReference type="ARBA" id="ARBA00023004"/>
    </source>
</evidence>
<keyword evidence="2" id="KW-1003">Cell membrane</keyword>
<accession>M4V8T7</accession>
<dbReference type="HOGENOM" id="CLU_053655_0_0_7"/>
<dbReference type="PATRIC" id="fig|1184267.3.peg.1430"/>
<keyword evidence="10" id="KW-1015">Disulfide bond</keyword>
<dbReference type="OrthoDB" id="5289690at2"/>
<keyword evidence="7" id="KW-0408">Iron</keyword>
<organism evidence="13 14">
    <name type="scientific">Pseudobdellovibrio exovorus JSS</name>
    <dbReference type="NCBI Taxonomy" id="1184267"/>
    <lineage>
        <taxon>Bacteria</taxon>
        <taxon>Pseudomonadati</taxon>
        <taxon>Bdellovibrionota</taxon>
        <taxon>Bdellovibrionia</taxon>
        <taxon>Bdellovibrionales</taxon>
        <taxon>Pseudobdellovibrionaceae</taxon>
        <taxon>Pseudobdellovibrio</taxon>
    </lineage>
</organism>
<keyword evidence="8" id="KW-0350">Heme biosynthesis</keyword>
<sequence>MTNTTKWDSEHSKFWSRFLFWLWIYTLLVILWGAWVRISHSGDGCGDHWPLCGGEFIPDFTEKKTWVEYSHRMMSGLYGLIVIFVFFKLRGHFSTAVRRLNALLLIFMTSEALLGALLVKGQLVTVNDSISRLFVMSLHQINSFMLTGVTFLLYVVLKQKFEKIRLQQPILLVLFIALPLTGAIASLSTTLFPSISLWQGILQDFSSDTHLFVKLRVLHPLIASIISVTFIVWCFHKNLSRLALEFLFAFAIGVVTLLTLSPIPLKLAHLFIAHALWGRLLHTLVNLPDSSKR</sequence>
<dbReference type="GO" id="GO:0016020">
    <property type="term" value="C:membrane"/>
    <property type="evidence" value="ECO:0007669"/>
    <property type="project" value="UniProtKB-SubCell"/>
</dbReference>
<evidence type="ECO:0000256" key="1">
    <source>
        <dbReference type="ARBA" id="ARBA00004141"/>
    </source>
</evidence>
<keyword evidence="6" id="KW-0560">Oxidoreductase</keyword>
<evidence type="ECO:0000256" key="8">
    <source>
        <dbReference type="ARBA" id="ARBA00023133"/>
    </source>
</evidence>
<dbReference type="InterPro" id="IPR003780">
    <property type="entry name" value="COX15/CtaA_fam"/>
</dbReference>
<proteinExistence type="predicted"/>
<protein>
    <submittedName>
        <fullName evidence="13">Cytochrome aa3 controlling protein CtaA</fullName>
    </submittedName>
</protein>
<dbReference type="AlphaFoldDB" id="M4V8T7"/>
<dbReference type="KEGG" id="bex:A11Q_1412"/>
<feature type="transmembrane region" description="Helical" evidence="12">
    <location>
        <begin position="217"/>
        <end position="235"/>
    </location>
</feature>
<feature type="transmembrane region" description="Helical" evidence="12">
    <location>
        <begin position="242"/>
        <end position="261"/>
    </location>
</feature>
<evidence type="ECO:0000256" key="6">
    <source>
        <dbReference type="ARBA" id="ARBA00023002"/>
    </source>
</evidence>
<evidence type="ECO:0000256" key="10">
    <source>
        <dbReference type="ARBA" id="ARBA00023157"/>
    </source>
</evidence>
<evidence type="ECO:0000256" key="5">
    <source>
        <dbReference type="ARBA" id="ARBA00022989"/>
    </source>
</evidence>
<dbReference type="Proteomes" id="UP000012040">
    <property type="component" value="Chromosome"/>
</dbReference>
<dbReference type="EMBL" id="CP003537">
    <property type="protein sequence ID" value="AGH95628.1"/>
    <property type="molecule type" value="Genomic_DNA"/>
</dbReference>
<dbReference type="GO" id="GO:0016491">
    <property type="term" value="F:oxidoreductase activity"/>
    <property type="evidence" value="ECO:0007669"/>
    <property type="project" value="UniProtKB-KW"/>
</dbReference>
<reference evidence="13 14" key="1">
    <citation type="journal article" date="2013" name="ISME J.">
        <title>By their genes ye shall know them: genomic signatures of predatory bacteria.</title>
        <authorList>
            <person name="Pasternak Z."/>
            <person name="Pietrokovski S."/>
            <person name="Rotem O."/>
            <person name="Gophna U."/>
            <person name="Lurie-Weinberger M.N."/>
            <person name="Jurkevitch E."/>
        </authorList>
    </citation>
    <scope>NUCLEOTIDE SEQUENCE [LARGE SCALE GENOMIC DNA]</scope>
    <source>
        <strain evidence="13 14">JSS</strain>
    </source>
</reference>
<keyword evidence="5 12" id="KW-1133">Transmembrane helix</keyword>
<evidence type="ECO:0000256" key="4">
    <source>
        <dbReference type="ARBA" id="ARBA00022723"/>
    </source>
</evidence>
<feature type="transmembrane region" description="Helical" evidence="12">
    <location>
        <begin position="69"/>
        <end position="87"/>
    </location>
</feature>
<dbReference type="GO" id="GO:0006784">
    <property type="term" value="P:heme A biosynthetic process"/>
    <property type="evidence" value="ECO:0007669"/>
    <property type="project" value="InterPro"/>
</dbReference>
<keyword evidence="9 12" id="KW-0472">Membrane</keyword>
<feature type="transmembrane region" description="Helical" evidence="12">
    <location>
        <begin position="20"/>
        <end position="38"/>
    </location>
</feature>
<feature type="transmembrane region" description="Helical" evidence="12">
    <location>
        <begin position="169"/>
        <end position="197"/>
    </location>
</feature>
<evidence type="ECO:0000256" key="3">
    <source>
        <dbReference type="ARBA" id="ARBA00022692"/>
    </source>
</evidence>
<keyword evidence="3 12" id="KW-0812">Transmembrane</keyword>
<evidence type="ECO:0000256" key="11">
    <source>
        <dbReference type="ARBA" id="ARBA00023444"/>
    </source>
</evidence>
<dbReference type="Pfam" id="PF02628">
    <property type="entry name" value="COX15-CtaA"/>
    <property type="match status" value="1"/>
</dbReference>
<feature type="transmembrane region" description="Helical" evidence="12">
    <location>
        <begin position="139"/>
        <end position="157"/>
    </location>
</feature>
<evidence type="ECO:0000313" key="14">
    <source>
        <dbReference type="Proteomes" id="UP000012040"/>
    </source>
</evidence>
<evidence type="ECO:0000256" key="12">
    <source>
        <dbReference type="SAM" id="Phobius"/>
    </source>
</evidence>
<dbReference type="RefSeq" id="WP_015470118.1">
    <property type="nucleotide sequence ID" value="NC_020813.1"/>
</dbReference>
<evidence type="ECO:0000256" key="2">
    <source>
        <dbReference type="ARBA" id="ARBA00022475"/>
    </source>
</evidence>
<gene>
    <name evidence="13" type="ORF">A11Q_1412</name>
</gene>
<dbReference type="STRING" id="1184267.A11Q_1412"/>
<dbReference type="PANTHER" id="PTHR35457:SF1">
    <property type="entry name" value="HEME A SYNTHASE"/>
    <property type="match status" value="1"/>
</dbReference>
<comment type="pathway">
    <text evidence="11">Porphyrin-containing compound metabolism.</text>
</comment>
<dbReference type="PANTHER" id="PTHR35457">
    <property type="entry name" value="HEME A SYNTHASE"/>
    <property type="match status" value="1"/>
</dbReference>
<name>M4V8T7_9BACT</name>
<evidence type="ECO:0000256" key="9">
    <source>
        <dbReference type="ARBA" id="ARBA00023136"/>
    </source>
</evidence>